<name>A0ABY0YFG5_9PSED</name>
<evidence type="ECO:0000313" key="4">
    <source>
        <dbReference type="Proteomes" id="UP000199665"/>
    </source>
</evidence>
<protein>
    <submittedName>
        <fullName evidence="3">Surfactin synthase thioesterase subunit</fullName>
    </submittedName>
</protein>
<dbReference type="SUPFAM" id="SSF53474">
    <property type="entry name" value="alpha/beta-Hydrolases"/>
    <property type="match status" value="1"/>
</dbReference>
<dbReference type="Proteomes" id="UP000199665">
    <property type="component" value="Unassembled WGS sequence"/>
</dbReference>
<dbReference type="Pfam" id="PF12697">
    <property type="entry name" value="Abhydrolase_6"/>
    <property type="match status" value="1"/>
</dbReference>
<proteinExistence type="predicted"/>
<dbReference type="Pfam" id="PF00561">
    <property type="entry name" value="Abhydrolase_1"/>
    <property type="match status" value="1"/>
</dbReference>
<dbReference type="Gene3D" id="3.40.50.1820">
    <property type="entry name" value="alpha/beta hydrolase"/>
    <property type="match status" value="2"/>
</dbReference>
<dbReference type="PANTHER" id="PTHR43689:SF8">
    <property type="entry name" value="ALPHA_BETA-HYDROLASES SUPERFAMILY PROTEIN"/>
    <property type="match status" value="1"/>
</dbReference>
<accession>A0ABY0YFG5</accession>
<comment type="caution">
    <text evidence="3">The sequence shown here is derived from an EMBL/GenBank/DDBJ whole genome shotgun (WGS) entry which is preliminary data.</text>
</comment>
<evidence type="ECO:0000313" key="3">
    <source>
        <dbReference type="EMBL" id="SED50367.1"/>
    </source>
</evidence>
<feature type="domain" description="AB hydrolase-1" evidence="1">
    <location>
        <begin position="170"/>
        <end position="220"/>
    </location>
</feature>
<gene>
    <name evidence="3" type="ORF">SAMN05216205_5410</name>
</gene>
<organism evidence="3 4">
    <name type="scientific">Pseudomonas mohnii</name>
    <dbReference type="NCBI Taxonomy" id="395600"/>
    <lineage>
        <taxon>Bacteria</taxon>
        <taxon>Pseudomonadati</taxon>
        <taxon>Pseudomonadota</taxon>
        <taxon>Gammaproteobacteria</taxon>
        <taxon>Pseudomonadales</taxon>
        <taxon>Pseudomonadaceae</taxon>
        <taxon>Pseudomonas</taxon>
    </lineage>
</organism>
<dbReference type="EMBL" id="FNRV01000001">
    <property type="protein sequence ID" value="SED50367.1"/>
    <property type="molecule type" value="Genomic_DNA"/>
</dbReference>
<sequence length="233" mass="25083">MTVEITLSENVTEEERSGILTPSLAHNLANPVIASPAKLLFLPGASGNTRFWLPVAERLVHPAQRVHLGWPGFGDTPPLPGVTGMDDLVARVLAEIDRPTALVAQSMGGIVAVRAALERPELITHLTLTVTSGGVDMSALGAHDWRPDFAAANPTLPSWFLDDQTDLTLRLAELRMPVLLLWGDSDPISPVRVGQRLAQLLPRAELHVFPGADHDLGFTHAAEVARLIEGHLV</sequence>
<evidence type="ECO:0000259" key="1">
    <source>
        <dbReference type="Pfam" id="PF00561"/>
    </source>
</evidence>
<reference evidence="3 4" key="1">
    <citation type="submission" date="2016-10" db="EMBL/GenBank/DDBJ databases">
        <authorList>
            <person name="Varghese N."/>
            <person name="Submissions S."/>
        </authorList>
    </citation>
    <scope>NUCLEOTIDE SEQUENCE [LARGE SCALE GENOMIC DNA]</scope>
    <source>
        <strain evidence="3 4">DSM 18327</strain>
    </source>
</reference>
<dbReference type="InterPro" id="IPR029058">
    <property type="entry name" value="AB_hydrolase_fold"/>
</dbReference>
<dbReference type="RefSeq" id="WP_244159924.1">
    <property type="nucleotide sequence ID" value="NZ_FNRV01000001.1"/>
</dbReference>
<evidence type="ECO:0000259" key="2">
    <source>
        <dbReference type="Pfam" id="PF12697"/>
    </source>
</evidence>
<feature type="domain" description="AB hydrolase-1" evidence="2">
    <location>
        <begin position="39"/>
        <end position="159"/>
    </location>
</feature>
<dbReference type="InterPro" id="IPR000073">
    <property type="entry name" value="AB_hydrolase_1"/>
</dbReference>
<dbReference type="PANTHER" id="PTHR43689">
    <property type="entry name" value="HYDROLASE"/>
    <property type="match status" value="1"/>
</dbReference>
<keyword evidence="4" id="KW-1185">Reference proteome</keyword>